<evidence type="ECO:0000313" key="6">
    <source>
        <dbReference type="Proteomes" id="UP000477070"/>
    </source>
</evidence>
<dbReference type="AlphaFoldDB" id="A0A347VS67"/>
<dbReference type="STRING" id="1548018.LS64_07715"/>
<dbReference type="PANTHER" id="PTHR30399">
    <property type="entry name" value="UNCHARACTERIZED PROTEIN YGJP"/>
    <property type="match status" value="1"/>
</dbReference>
<dbReference type="InterPro" id="IPR053136">
    <property type="entry name" value="UTP_pyrophosphatase-like"/>
</dbReference>
<comment type="caution">
    <text evidence="4">The sequence shown here is derived from an EMBL/GenBank/DDBJ whole genome shotgun (WGS) entry which is preliminary data.</text>
</comment>
<evidence type="ECO:0000259" key="2">
    <source>
        <dbReference type="Pfam" id="PF01863"/>
    </source>
</evidence>
<accession>A0A347VS67</accession>
<dbReference type="Gene3D" id="3.30.2010.10">
    <property type="entry name" value="Metalloproteases ('zincins'), catalytic domain"/>
    <property type="match status" value="1"/>
</dbReference>
<dbReference type="PANTHER" id="PTHR30399:SF1">
    <property type="entry name" value="UTP PYROPHOSPHATASE"/>
    <property type="match status" value="1"/>
</dbReference>
<dbReference type="CDD" id="cd07344">
    <property type="entry name" value="M48_yhfN_like"/>
    <property type="match status" value="1"/>
</dbReference>
<reference evidence="4" key="3">
    <citation type="submission" date="2018-04" db="EMBL/GenBank/DDBJ databases">
        <authorList>
            <person name="Sheh A."/>
            <person name="Shen Z."/>
            <person name="Mannion A.J."/>
            <person name="Fox J.G."/>
        </authorList>
    </citation>
    <scope>NUCLEOTIDE SEQUENCE</scope>
    <source>
        <strain evidence="4">MIT 97-6194</strain>
    </source>
</reference>
<proteinExistence type="predicted"/>
<dbReference type="OrthoDB" id="5321643at2"/>
<sequence>MQEFLGLKYDIKSSRRVKDGFRITTSSNGHLLFKFPRSTAFKDNLAREYMQQNFDYIMNTFKRLKEREERAKVRIERERQEQENYIESYLQNNVNSLFIFGKSYDVATLSVESLSQILYDKALGLLDSIAELMDLEHPPLKISYCKGYLGQCRRDVIKIDYRNVLSNEDLLSYLIVHELSHLRHMDHSPRFWAHVARYYPRYKAAKKELITITKYHTQILKHYDLLPEKLR</sequence>
<reference evidence="4 5" key="1">
    <citation type="journal article" date="2014" name="Genome Announc.">
        <title>Draft genome sequences of eight enterohepatic helicobacter species isolated from both laboratory and wild rodents.</title>
        <authorList>
            <person name="Sheh A."/>
            <person name="Shen Z."/>
            <person name="Fox J.G."/>
        </authorList>
    </citation>
    <scope>NUCLEOTIDE SEQUENCE [LARGE SCALE GENOMIC DNA]</scope>
    <source>
        <strain evidence="4 5">MIT 97-6194</strain>
    </source>
</reference>
<feature type="coiled-coil region" evidence="1">
    <location>
        <begin position="58"/>
        <end position="92"/>
    </location>
</feature>
<keyword evidence="5" id="KW-1185">Reference proteome</keyword>
<dbReference type="EMBL" id="QBIU01000001">
    <property type="protein sequence ID" value="MWV69046.1"/>
    <property type="molecule type" value="Genomic_DNA"/>
</dbReference>
<evidence type="ECO:0000313" key="4">
    <source>
        <dbReference type="EMBL" id="TLD94030.1"/>
    </source>
</evidence>
<protein>
    <submittedName>
        <fullName evidence="3">DUF45 domain-containing protein</fullName>
    </submittedName>
    <submittedName>
        <fullName evidence="4">M48 family peptidase</fullName>
    </submittedName>
</protein>
<dbReference type="Proteomes" id="UP000477070">
    <property type="component" value="Unassembled WGS sequence"/>
</dbReference>
<keyword evidence="1" id="KW-0175">Coiled coil</keyword>
<dbReference type="EMBL" id="JRMP02000011">
    <property type="protein sequence ID" value="TLD94030.1"/>
    <property type="molecule type" value="Genomic_DNA"/>
</dbReference>
<evidence type="ECO:0000313" key="3">
    <source>
        <dbReference type="EMBL" id="MWV69046.1"/>
    </source>
</evidence>
<dbReference type="Proteomes" id="UP000029714">
    <property type="component" value="Unassembled WGS sequence"/>
</dbReference>
<evidence type="ECO:0000256" key="1">
    <source>
        <dbReference type="SAM" id="Coils"/>
    </source>
</evidence>
<feature type="domain" description="YgjP-like metallopeptidase" evidence="2">
    <location>
        <begin position="121"/>
        <end position="209"/>
    </location>
</feature>
<dbReference type="InterPro" id="IPR002725">
    <property type="entry name" value="YgjP-like_metallopeptidase"/>
</dbReference>
<reference evidence="3 6" key="4">
    <citation type="submission" date="2019-12" db="EMBL/GenBank/DDBJ databases">
        <title>Multi-Generational Helicobacter saguini Isolates.</title>
        <authorList>
            <person name="Mannion A."/>
            <person name="Shen Z."/>
            <person name="Fox J.G."/>
        </authorList>
    </citation>
    <scope>NUCLEOTIDE SEQUENCE [LARGE SCALE GENOMIC DNA]</scope>
    <source>
        <strain evidence="3">16-048</strain>
        <strain evidence="6">16-048 (F4)</strain>
    </source>
</reference>
<gene>
    <name evidence="3" type="ORF">DCO61_03175</name>
    <name evidence="4" type="ORF">LS64_007690</name>
</gene>
<dbReference type="Pfam" id="PF01863">
    <property type="entry name" value="YgjP-like"/>
    <property type="match status" value="1"/>
</dbReference>
<reference evidence="4 5" key="2">
    <citation type="journal article" date="2016" name="Infect. Immun.">
        <title>Helicobacter saguini, a Novel Helicobacter Isolated from Cotton-Top Tamarins with Ulcerative Colitis, Has Proinflammatory Properties and Induces Typhlocolitis and Dysplasia in Gnotobiotic IL-10-/- Mice.</title>
        <authorList>
            <person name="Shen Z."/>
            <person name="Mannion A."/>
            <person name="Whary M.T."/>
            <person name="Muthupalani S."/>
            <person name="Sheh A."/>
            <person name="Feng Y."/>
            <person name="Gong G."/>
            <person name="Vandamme P."/>
            <person name="Holcombe H.R."/>
            <person name="Paster B.J."/>
            <person name="Fox J.G."/>
        </authorList>
    </citation>
    <scope>NUCLEOTIDE SEQUENCE [LARGE SCALE GENOMIC DNA]</scope>
    <source>
        <strain evidence="4 5">MIT 97-6194</strain>
    </source>
</reference>
<name>A0A347VS67_9HELI</name>
<evidence type="ECO:0000313" key="5">
    <source>
        <dbReference type="Proteomes" id="UP000029714"/>
    </source>
</evidence>
<organism evidence="4 5">
    <name type="scientific">Helicobacter saguini</name>
    <dbReference type="NCBI Taxonomy" id="1548018"/>
    <lineage>
        <taxon>Bacteria</taxon>
        <taxon>Pseudomonadati</taxon>
        <taxon>Campylobacterota</taxon>
        <taxon>Epsilonproteobacteria</taxon>
        <taxon>Campylobacterales</taxon>
        <taxon>Helicobacteraceae</taxon>
        <taxon>Helicobacter</taxon>
    </lineage>
</organism>
<dbReference type="RefSeq" id="WP_034572014.1">
    <property type="nucleotide sequence ID" value="NZ_JRMP02000011.1"/>
</dbReference>